<name>A0A418XKL9_9PSED</name>
<organism evidence="2 3">
    <name type="scientific">Pseudomonas cavernicola</name>
    <dbReference type="NCBI Taxonomy" id="2320866"/>
    <lineage>
        <taxon>Bacteria</taxon>
        <taxon>Pseudomonadati</taxon>
        <taxon>Pseudomonadota</taxon>
        <taxon>Gammaproteobacteria</taxon>
        <taxon>Pseudomonadales</taxon>
        <taxon>Pseudomonadaceae</taxon>
        <taxon>Pseudomonas</taxon>
    </lineage>
</organism>
<accession>A0A418XKL9</accession>
<keyword evidence="3" id="KW-1185">Reference proteome</keyword>
<evidence type="ECO:0000313" key="2">
    <source>
        <dbReference type="EMBL" id="RJG13004.1"/>
    </source>
</evidence>
<dbReference type="EMBL" id="QYUR01000002">
    <property type="protein sequence ID" value="RJG13004.1"/>
    <property type="molecule type" value="Genomic_DNA"/>
</dbReference>
<protein>
    <submittedName>
        <fullName evidence="2">DUF2388 domain-containing protein</fullName>
    </submittedName>
</protein>
<feature type="chain" id="PRO_5019054842" evidence="1">
    <location>
        <begin position="23"/>
        <end position="107"/>
    </location>
</feature>
<dbReference type="RefSeq" id="WP_119953326.1">
    <property type="nucleotide sequence ID" value="NZ_QYUR01000002.1"/>
</dbReference>
<dbReference type="Pfam" id="PF09498">
    <property type="entry name" value="DUF2388"/>
    <property type="match status" value="1"/>
</dbReference>
<dbReference type="Proteomes" id="UP000284021">
    <property type="component" value="Unassembled WGS sequence"/>
</dbReference>
<dbReference type="AlphaFoldDB" id="A0A418XKL9"/>
<gene>
    <name evidence="2" type="ORF">D3879_06930</name>
</gene>
<proteinExistence type="predicted"/>
<dbReference type="InterPro" id="IPR012661">
    <property type="entry name" value="CHP02448"/>
</dbReference>
<reference evidence="2 3" key="1">
    <citation type="submission" date="2018-09" db="EMBL/GenBank/DDBJ databases">
        <authorList>
            <person name="Zhu H."/>
        </authorList>
    </citation>
    <scope>NUCLEOTIDE SEQUENCE [LARGE SCALE GENOMIC DNA]</scope>
    <source>
        <strain evidence="2 3">K1S02-6</strain>
    </source>
</reference>
<dbReference type="NCBIfam" id="TIGR02448">
    <property type="entry name" value="conserverd hypothetical protein"/>
    <property type="match status" value="1"/>
</dbReference>
<dbReference type="OrthoDB" id="6989968at2"/>
<sequence>MRLKFAVATLALIAVPAGPVLADSDFVRDVLSSAALTGSTYLTFRKDHDHKLIVAAQDDASAYIASDGTIRGPYLEAALQQIRTEQPGPSASDMELANAILTAEDDS</sequence>
<keyword evidence="1" id="KW-0732">Signal</keyword>
<evidence type="ECO:0000313" key="3">
    <source>
        <dbReference type="Proteomes" id="UP000284021"/>
    </source>
</evidence>
<evidence type="ECO:0000256" key="1">
    <source>
        <dbReference type="SAM" id="SignalP"/>
    </source>
</evidence>
<comment type="caution">
    <text evidence="2">The sequence shown here is derived from an EMBL/GenBank/DDBJ whole genome shotgun (WGS) entry which is preliminary data.</text>
</comment>
<feature type="signal peptide" evidence="1">
    <location>
        <begin position="1"/>
        <end position="22"/>
    </location>
</feature>